<dbReference type="PROSITE" id="PS01124">
    <property type="entry name" value="HTH_ARAC_FAMILY_2"/>
    <property type="match status" value="1"/>
</dbReference>
<dbReference type="PANTHER" id="PTHR43280:SF2">
    <property type="entry name" value="HTH-TYPE TRANSCRIPTIONAL REGULATOR EXSA"/>
    <property type="match status" value="1"/>
</dbReference>
<dbReference type="Gene3D" id="1.10.10.60">
    <property type="entry name" value="Homeodomain-like"/>
    <property type="match status" value="2"/>
</dbReference>
<evidence type="ECO:0000256" key="3">
    <source>
        <dbReference type="ARBA" id="ARBA00023163"/>
    </source>
</evidence>
<dbReference type="Pfam" id="PF02311">
    <property type="entry name" value="AraC_binding"/>
    <property type="match status" value="1"/>
</dbReference>
<dbReference type="PRINTS" id="PR00032">
    <property type="entry name" value="HTHARAC"/>
</dbReference>
<keyword evidence="3" id="KW-0804">Transcription</keyword>
<dbReference type="Pfam" id="PF12833">
    <property type="entry name" value="HTH_18"/>
    <property type="match status" value="1"/>
</dbReference>
<dbReference type="Gene3D" id="2.60.120.10">
    <property type="entry name" value="Jelly Rolls"/>
    <property type="match status" value="1"/>
</dbReference>
<dbReference type="SMART" id="SM00342">
    <property type="entry name" value="HTH_ARAC"/>
    <property type="match status" value="1"/>
</dbReference>
<protein>
    <submittedName>
        <fullName evidence="5">AraC family transcriptional regulator</fullName>
    </submittedName>
</protein>
<keyword evidence="6" id="KW-1185">Reference proteome</keyword>
<evidence type="ECO:0000313" key="5">
    <source>
        <dbReference type="EMBL" id="RKQ34329.1"/>
    </source>
</evidence>
<evidence type="ECO:0000256" key="1">
    <source>
        <dbReference type="ARBA" id="ARBA00023015"/>
    </source>
</evidence>
<accession>A0A495A4Y2</accession>
<keyword evidence="1" id="KW-0805">Transcription regulation</keyword>
<name>A0A495A4Y2_9BACI</name>
<dbReference type="InterPro" id="IPR018060">
    <property type="entry name" value="HTH_AraC"/>
</dbReference>
<dbReference type="InterPro" id="IPR009057">
    <property type="entry name" value="Homeodomain-like_sf"/>
</dbReference>
<evidence type="ECO:0000256" key="2">
    <source>
        <dbReference type="ARBA" id="ARBA00023125"/>
    </source>
</evidence>
<keyword evidence="2" id="KW-0238">DNA-binding</keyword>
<comment type="caution">
    <text evidence="5">The sequence shown here is derived from an EMBL/GenBank/DDBJ whole genome shotgun (WGS) entry which is preliminary data.</text>
</comment>
<dbReference type="OrthoDB" id="2713997at2"/>
<gene>
    <name evidence="5" type="ORF">D8M06_08110</name>
</gene>
<proteinExistence type="predicted"/>
<dbReference type="InterPro" id="IPR003313">
    <property type="entry name" value="AraC-bd"/>
</dbReference>
<dbReference type="PANTHER" id="PTHR43280">
    <property type="entry name" value="ARAC-FAMILY TRANSCRIPTIONAL REGULATOR"/>
    <property type="match status" value="1"/>
</dbReference>
<reference evidence="5 6" key="1">
    <citation type="journal article" date="2016" name="Int. J. Syst. Evol. Microbiol.">
        <title>Oceanobacillus halophilus sp. nov., a novel moderately halophilic bacterium from a hypersaline lake.</title>
        <authorList>
            <person name="Amoozegar M.A."/>
            <person name="Bagheri M."/>
            <person name="Makhdoumi A."/>
            <person name="Nikou M.M."/>
            <person name="Fazeli S.A.S."/>
            <person name="Schumann P."/>
            <person name="Sproer C."/>
            <person name="Sanchez-Porro C."/>
            <person name="Ventosa A."/>
        </authorList>
    </citation>
    <scope>NUCLEOTIDE SEQUENCE [LARGE SCALE GENOMIC DNA]</scope>
    <source>
        <strain evidence="5 6">DSM 23996</strain>
    </source>
</reference>
<dbReference type="SUPFAM" id="SSF51215">
    <property type="entry name" value="Regulatory protein AraC"/>
    <property type="match status" value="1"/>
</dbReference>
<dbReference type="GO" id="GO:0043565">
    <property type="term" value="F:sequence-specific DNA binding"/>
    <property type="evidence" value="ECO:0007669"/>
    <property type="project" value="InterPro"/>
</dbReference>
<dbReference type="AlphaFoldDB" id="A0A495A4Y2"/>
<evidence type="ECO:0000259" key="4">
    <source>
        <dbReference type="PROSITE" id="PS01124"/>
    </source>
</evidence>
<dbReference type="EMBL" id="RBZP01000004">
    <property type="protein sequence ID" value="RKQ34329.1"/>
    <property type="molecule type" value="Genomic_DNA"/>
</dbReference>
<evidence type="ECO:0000313" key="6">
    <source>
        <dbReference type="Proteomes" id="UP000269301"/>
    </source>
</evidence>
<dbReference type="InterPro" id="IPR037923">
    <property type="entry name" value="HTH-like"/>
</dbReference>
<sequence>MEHNGQTPSSYKLFVTTHQKGVHRNIDIHTHFHYELFIFHSGTCNYLIDNKVYPLVSGDIILMDGSKLHKPSIQGDPSLYDRSIIQFSIDWLAPLLQFLDSYHLVEPFERNHYSIYRTNNTGIDEVIQLMKRMEKLLLSQNFFDVEMQLKIELVDLLFTIQRFQNKKLTEFENLENDKSAYIQQIATFVQEHFKEKITLDDIADQINLSKSYLVHLFKEQTGYTIMDYLMQYRFTQSLHLLKTYPDWTFKELCQACGFKSEAHFSRFFKERVGVTPREYRKYLG</sequence>
<dbReference type="SUPFAM" id="SSF46689">
    <property type="entry name" value="Homeodomain-like"/>
    <property type="match status" value="2"/>
</dbReference>
<dbReference type="InterPro" id="IPR020449">
    <property type="entry name" value="Tscrpt_reg_AraC-type_HTH"/>
</dbReference>
<dbReference type="GO" id="GO:0003700">
    <property type="term" value="F:DNA-binding transcription factor activity"/>
    <property type="evidence" value="ECO:0007669"/>
    <property type="project" value="InterPro"/>
</dbReference>
<organism evidence="5 6">
    <name type="scientific">Oceanobacillus halophilus</name>
    <dbReference type="NCBI Taxonomy" id="930130"/>
    <lineage>
        <taxon>Bacteria</taxon>
        <taxon>Bacillati</taxon>
        <taxon>Bacillota</taxon>
        <taxon>Bacilli</taxon>
        <taxon>Bacillales</taxon>
        <taxon>Bacillaceae</taxon>
        <taxon>Oceanobacillus</taxon>
    </lineage>
</organism>
<dbReference type="RefSeq" id="WP_121203892.1">
    <property type="nucleotide sequence ID" value="NZ_RBZP01000004.1"/>
</dbReference>
<dbReference type="InterPro" id="IPR014710">
    <property type="entry name" value="RmlC-like_jellyroll"/>
</dbReference>
<dbReference type="Proteomes" id="UP000269301">
    <property type="component" value="Unassembled WGS sequence"/>
</dbReference>
<feature type="domain" description="HTH araC/xylS-type" evidence="4">
    <location>
        <begin position="183"/>
        <end position="282"/>
    </location>
</feature>